<dbReference type="EMBL" id="JEOB01000002">
    <property type="protein sequence ID" value="EXM40329.1"/>
    <property type="molecule type" value="Genomic_DNA"/>
</dbReference>
<evidence type="ECO:0008006" key="4">
    <source>
        <dbReference type="Google" id="ProtNLM"/>
    </source>
</evidence>
<keyword evidence="3" id="KW-1185">Reference proteome</keyword>
<accession>A0A011UI17</accession>
<keyword evidence="1" id="KW-0732">Signal</keyword>
<dbReference type="Proteomes" id="UP000021369">
    <property type="component" value="Unassembled WGS sequence"/>
</dbReference>
<proteinExistence type="predicted"/>
<feature type="signal peptide" evidence="1">
    <location>
        <begin position="1"/>
        <end position="24"/>
    </location>
</feature>
<dbReference type="AlphaFoldDB" id="A0A011UI17"/>
<evidence type="ECO:0000313" key="2">
    <source>
        <dbReference type="EMBL" id="EXM40329.1"/>
    </source>
</evidence>
<dbReference type="RefSeq" id="WP_037287533.1">
    <property type="nucleotide sequence ID" value="NZ_JEOB01000002.1"/>
</dbReference>
<dbReference type="OrthoDB" id="1817192at2"/>
<organism evidence="2 3">
    <name type="scientific">Ruminococcus albus SY3</name>
    <dbReference type="NCBI Taxonomy" id="1341156"/>
    <lineage>
        <taxon>Bacteria</taxon>
        <taxon>Bacillati</taxon>
        <taxon>Bacillota</taxon>
        <taxon>Clostridia</taxon>
        <taxon>Eubacteriales</taxon>
        <taxon>Oscillospiraceae</taxon>
        <taxon>Ruminococcus</taxon>
    </lineage>
</organism>
<gene>
    <name evidence="2" type="ORF">RASY3_10135</name>
</gene>
<protein>
    <recommendedName>
        <fullName evidence="4">Lipoprotein</fullName>
    </recommendedName>
</protein>
<comment type="caution">
    <text evidence="2">The sequence shown here is derived from an EMBL/GenBank/DDBJ whole genome shotgun (WGS) entry which is preliminary data.</text>
</comment>
<feature type="chain" id="PRO_5001463392" description="Lipoprotein" evidence="1">
    <location>
        <begin position="25"/>
        <end position="340"/>
    </location>
</feature>
<name>A0A011UI17_RUMAL</name>
<evidence type="ECO:0000313" key="3">
    <source>
        <dbReference type="Proteomes" id="UP000021369"/>
    </source>
</evidence>
<sequence>MRIKAASALLAAIMLCGCTVTPQAEKNNSNKPVAREYKDDSVVSDEVLPVHIDPDNKEWENGGKLVHDDFSVGDDFNFLDNCVNDEQRVWTFVYWGAYDENDEKYRDLSFFMRTPYESTPYDIVECYGGKSIPASKDDDKLLQYAEFTETEAFLLNAAHADHYFDYKYPFPEDSGRLGQYAGLRFYFDSKGQMVLAVMYLNDDLMPLSQVERDSYTFKEKDKMNLPEGCTLVPKVMLKGMENWHQLIADEAFPVLTFKDGKVKVKCKKTDGSDSEGEGTFKTGTEMGYTETDTSVEFDLPAGSDNMTTYLSYNRYLDAYELHDPYWRDKYDCTLLMCKLK</sequence>
<dbReference type="PATRIC" id="fig|1341156.4.peg.1328"/>
<dbReference type="PROSITE" id="PS51257">
    <property type="entry name" value="PROKAR_LIPOPROTEIN"/>
    <property type="match status" value="1"/>
</dbReference>
<reference evidence="2 3" key="1">
    <citation type="submission" date="2013-06" db="EMBL/GenBank/DDBJ databases">
        <title>Rumen cellulosomics: divergent fiber-degrading strategies revealed by comparative genome-wide analysis of six Ruminococcal strains.</title>
        <authorList>
            <person name="Dassa B."/>
            <person name="Borovok I."/>
            <person name="Lamed R."/>
            <person name="Flint H."/>
            <person name="Yeoman C.J."/>
            <person name="White B."/>
            <person name="Bayer E.A."/>
        </authorList>
    </citation>
    <scope>NUCLEOTIDE SEQUENCE [LARGE SCALE GENOMIC DNA]</scope>
    <source>
        <strain evidence="2 3">SY3</strain>
    </source>
</reference>
<evidence type="ECO:0000256" key="1">
    <source>
        <dbReference type="SAM" id="SignalP"/>
    </source>
</evidence>